<dbReference type="EMBL" id="JAACJN010000004">
    <property type="protein sequence ID" value="KAF5392742.1"/>
    <property type="molecule type" value="Genomic_DNA"/>
</dbReference>
<organism evidence="1 2">
    <name type="scientific">Collybiopsis confluens</name>
    <dbReference type="NCBI Taxonomy" id="2823264"/>
    <lineage>
        <taxon>Eukaryota</taxon>
        <taxon>Fungi</taxon>
        <taxon>Dikarya</taxon>
        <taxon>Basidiomycota</taxon>
        <taxon>Agaricomycotina</taxon>
        <taxon>Agaricomycetes</taxon>
        <taxon>Agaricomycetidae</taxon>
        <taxon>Agaricales</taxon>
        <taxon>Marasmiineae</taxon>
        <taxon>Omphalotaceae</taxon>
        <taxon>Collybiopsis</taxon>
    </lineage>
</organism>
<name>A0A8H5I050_9AGAR</name>
<protein>
    <submittedName>
        <fullName evidence="1">Uncharacterized protein</fullName>
    </submittedName>
</protein>
<evidence type="ECO:0000313" key="1">
    <source>
        <dbReference type="EMBL" id="KAF5392742.1"/>
    </source>
</evidence>
<comment type="caution">
    <text evidence="1">The sequence shown here is derived from an EMBL/GenBank/DDBJ whole genome shotgun (WGS) entry which is preliminary data.</text>
</comment>
<dbReference type="AlphaFoldDB" id="A0A8H5I050"/>
<keyword evidence="2" id="KW-1185">Reference proteome</keyword>
<evidence type="ECO:0000313" key="2">
    <source>
        <dbReference type="Proteomes" id="UP000518752"/>
    </source>
</evidence>
<dbReference type="OrthoDB" id="5397701at2759"/>
<reference evidence="1 2" key="1">
    <citation type="journal article" date="2020" name="ISME J.">
        <title>Uncovering the hidden diversity of litter-decomposition mechanisms in mushroom-forming fungi.</title>
        <authorList>
            <person name="Floudas D."/>
            <person name="Bentzer J."/>
            <person name="Ahren D."/>
            <person name="Johansson T."/>
            <person name="Persson P."/>
            <person name="Tunlid A."/>
        </authorList>
    </citation>
    <scope>NUCLEOTIDE SEQUENCE [LARGE SCALE GENOMIC DNA]</scope>
    <source>
        <strain evidence="1 2">CBS 406.79</strain>
    </source>
</reference>
<dbReference type="PANTHER" id="PTHR37331:SF1">
    <property type="entry name" value="YALI0F11671P"/>
    <property type="match status" value="1"/>
</dbReference>
<gene>
    <name evidence="1" type="ORF">D9757_000811</name>
</gene>
<sequence>MRALSKTTKSVFKQRYFYGILRPPSIPGQFLGPGYLTYANAELRSTKSVACRAKSFGIRLLSVSSATANSSSGSAPTPELPPGSFSDPTRLDLFYHFLEPPTPLSSSAPAYALSFLPSPPPSAESSSIIGFLPAGTSDADQEAGLNDFKENPKFRALLHEAIQSGLKADVDEVPRNGATQLQEGWMHIHDERNVPALGRIGDPDDILASVLVQDGKIVPDSYQPMPAYRLCTSDGITKLTEGLVGHLKKILEQRLETEMKNS</sequence>
<dbReference type="Proteomes" id="UP000518752">
    <property type="component" value="Unassembled WGS sequence"/>
</dbReference>
<accession>A0A8H5I050</accession>
<proteinExistence type="predicted"/>
<dbReference type="PANTHER" id="PTHR37331">
    <property type="entry name" value="YALI0F11671P"/>
    <property type="match status" value="1"/>
</dbReference>